<reference evidence="1" key="1">
    <citation type="submission" date="2021-03" db="EMBL/GenBank/DDBJ databases">
        <title>Alkalibacter marinus sp. nov., isolated from tidal flat sediment.</title>
        <authorList>
            <person name="Namirimu T."/>
            <person name="Yang J.-A."/>
            <person name="Yang S.-H."/>
            <person name="Kim Y.-J."/>
            <person name="Kwon K.K."/>
        </authorList>
    </citation>
    <scope>NUCLEOTIDE SEQUENCE</scope>
    <source>
        <strain evidence="1">ES005</strain>
    </source>
</reference>
<dbReference type="PANTHER" id="PTHR30087">
    <property type="entry name" value="INNER MEMBRANE PROTEIN"/>
    <property type="match status" value="1"/>
</dbReference>
<dbReference type="RefSeq" id="WP_207299263.1">
    <property type="nucleotide sequence ID" value="NZ_CP071444.1"/>
</dbReference>
<dbReference type="KEGG" id="alka:J0B03_08905"/>
<accession>A0A974XL15</accession>
<organism evidence="1 2">
    <name type="scientific">Alkalibacter rhizosphaerae</name>
    <dbReference type="NCBI Taxonomy" id="2815577"/>
    <lineage>
        <taxon>Bacteria</taxon>
        <taxon>Bacillati</taxon>
        <taxon>Bacillota</taxon>
        <taxon>Clostridia</taxon>
        <taxon>Eubacteriales</taxon>
        <taxon>Eubacteriaceae</taxon>
        <taxon>Alkalibacter</taxon>
    </lineage>
</organism>
<evidence type="ECO:0000313" key="2">
    <source>
        <dbReference type="Proteomes" id="UP000663499"/>
    </source>
</evidence>
<sequence>MDQGPLVLKEKPIVGISACCMGSPVRYNGKGWNLLESIGREKGDFIWVPVCTEVLSGMGVPRDPIHIAGDSGKDVWEGDARVISRGRRDLTQDILEGCRMGAKVLEKANVKAYVYLDGSPSCGVYRTSLKNKRLGKPPGVFGSYLYDHGYFLIPVLDLQSPLRWWDWKRRLLAYLWLEQASITNKKDIYDVWYRYKFICQELDEPWAREKGHELANLKKDPDEEYIHFFKKEILDLLRRPSKSNKIINSLWKNYSFYRRKTGETIEGILEPDTKRNITTVAKELSMMERAAFDKGVFFGTSPVVYRGNR</sequence>
<dbReference type="Pfam" id="PF04463">
    <property type="entry name" value="2-thiour_desulf"/>
    <property type="match status" value="1"/>
</dbReference>
<gene>
    <name evidence="1" type="ORF">J0B03_08905</name>
</gene>
<dbReference type="PANTHER" id="PTHR30087:SF1">
    <property type="entry name" value="HYPOTHETICAL CYTOSOLIC PROTEIN"/>
    <property type="match status" value="1"/>
</dbReference>
<keyword evidence="2" id="KW-1185">Reference proteome</keyword>
<proteinExistence type="predicted"/>
<dbReference type="Proteomes" id="UP000663499">
    <property type="component" value="Chromosome"/>
</dbReference>
<dbReference type="InterPro" id="IPR007553">
    <property type="entry name" value="2-thiour_desulf"/>
</dbReference>
<name>A0A974XL15_9FIRM</name>
<protein>
    <submittedName>
        <fullName evidence="1">DUF523 domain-containing protein</fullName>
    </submittedName>
</protein>
<dbReference type="AlphaFoldDB" id="A0A974XL15"/>
<evidence type="ECO:0000313" key="1">
    <source>
        <dbReference type="EMBL" id="QSX07921.1"/>
    </source>
</evidence>
<dbReference type="EMBL" id="CP071444">
    <property type="protein sequence ID" value="QSX07921.1"/>
    <property type="molecule type" value="Genomic_DNA"/>
</dbReference>